<dbReference type="InterPro" id="IPR008727">
    <property type="entry name" value="PAAR_motif"/>
</dbReference>
<sequence>MKPIARLGDRHDCPLHGTNTIVSVSGQSSCDAHPIAKVGDRTGCGAVITTGSPACIIDGKPAATIGSLTSHGGIIVTGSRSVA</sequence>
<dbReference type="Pfam" id="PF05488">
    <property type="entry name" value="PAAR_motif"/>
    <property type="match status" value="1"/>
</dbReference>
<dbReference type="RefSeq" id="WP_119901140.1">
    <property type="nucleotide sequence ID" value="NZ_QNRC01000049.1"/>
</dbReference>
<organism evidence="1 2">
    <name type="scientific">Paracoccus siganidrum</name>
    <dbReference type="NCBI Taxonomy" id="1276757"/>
    <lineage>
        <taxon>Bacteria</taxon>
        <taxon>Pseudomonadati</taxon>
        <taxon>Pseudomonadota</taxon>
        <taxon>Alphaproteobacteria</taxon>
        <taxon>Rhodobacterales</taxon>
        <taxon>Paracoccaceae</taxon>
        <taxon>Paracoccus</taxon>
    </lineage>
</organism>
<protein>
    <recommendedName>
        <fullName evidence="3">PAAR domain-containing protein</fullName>
    </recommendedName>
</protein>
<dbReference type="EMBL" id="QZEW01000195">
    <property type="protein sequence ID" value="RJK99093.1"/>
    <property type="molecule type" value="Genomic_DNA"/>
</dbReference>
<accession>A0A418ZSF9</accession>
<evidence type="ECO:0008006" key="3">
    <source>
        <dbReference type="Google" id="ProtNLM"/>
    </source>
</evidence>
<dbReference type="OrthoDB" id="197187at2"/>
<proteinExistence type="predicted"/>
<dbReference type="Gene3D" id="2.60.200.60">
    <property type="match status" value="2"/>
</dbReference>
<keyword evidence="2" id="KW-1185">Reference proteome</keyword>
<name>A0A418ZSF9_9RHOB</name>
<reference evidence="2" key="1">
    <citation type="submission" date="2018-09" db="EMBL/GenBank/DDBJ databases">
        <title>Paracoccus onubensis nov. sp. a moderate halophilic bacterium isolated from Gruta de las Maravillas (Aracena, Spain).</title>
        <authorList>
            <person name="Jurado V."/>
            <person name="Gutierrez-Patricio S."/>
            <person name="Gonzalez-Pimentel J.L."/>
            <person name="Miller A.Z."/>
            <person name="Laiz L."/>
            <person name="Saiz-Jimenez C."/>
        </authorList>
    </citation>
    <scope>NUCLEOTIDE SEQUENCE [LARGE SCALE GENOMIC DNA]</scope>
    <source>
        <strain evidence="2">DSM 26381</strain>
    </source>
</reference>
<dbReference type="Proteomes" id="UP000283587">
    <property type="component" value="Unassembled WGS sequence"/>
</dbReference>
<dbReference type="AlphaFoldDB" id="A0A418ZSF9"/>
<dbReference type="CDD" id="cd14743">
    <property type="entry name" value="PAAR_CT_1"/>
    <property type="match status" value="1"/>
</dbReference>
<comment type="caution">
    <text evidence="1">The sequence shown here is derived from an EMBL/GenBank/DDBJ whole genome shotgun (WGS) entry which is preliminary data.</text>
</comment>
<gene>
    <name evidence="1" type="ORF">D3P05_23455</name>
</gene>
<evidence type="ECO:0000313" key="1">
    <source>
        <dbReference type="EMBL" id="RJK99093.1"/>
    </source>
</evidence>
<evidence type="ECO:0000313" key="2">
    <source>
        <dbReference type="Proteomes" id="UP000283587"/>
    </source>
</evidence>